<protein>
    <submittedName>
        <fullName evidence="1">Uncharacterized protein</fullName>
    </submittedName>
</protein>
<organism evidence="1 2">
    <name type="scientific">Reticulomyxa filosa</name>
    <dbReference type="NCBI Taxonomy" id="46433"/>
    <lineage>
        <taxon>Eukaryota</taxon>
        <taxon>Sar</taxon>
        <taxon>Rhizaria</taxon>
        <taxon>Retaria</taxon>
        <taxon>Foraminifera</taxon>
        <taxon>Monothalamids</taxon>
        <taxon>Reticulomyxidae</taxon>
        <taxon>Reticulomyxa</taxon>
    </lineage>
</organism>
<keyword evidence="2" id="KW-1185">Reference proteome</keyword>
<reference evidence="1 2" key="1">
    <citation type="journal article" date="2013" name="Curr. Biol.">
        <title>The Genome of the Foraminiferan Reticulomyxa filosa.</title>
        <authorList>
            <person name="Glockner G."/>
            <person name="Hulsmann N."/>
            <person name="Schleicher M."/>
            <person name="Noegel A.A."/>
            <person name="Eichinger L."/>
            <person name="Gallinger C."/>
            <person name="Pawlowski J."/>
            <person name="Sierra R."/>
            <person name="Euteneuer U."/>
            <person name="Pillet L."/>
            <person name="Moustafa A."/>
            <person name="Platzer M."/>
            <person name="Groth M."/>
            <person name="Szafranski K."/>
            <person name="Schliwa M."/>
        </authorList>
    </citation>
    <scope>NUCLEOTIDE SEQUENCE [LARGE SCALE GENOMIC DNA]</scope>
</reference>
<proteinExistence type="predicted"/>
<accession>X6PF41</accession>
<name>X6PF41_RETFI</name>
<evidence type="ECO:0000313" key="2">
    <source>
        <dbReference type="Proteomes" id="UP000023152"/>
    </source>
</evidence>
<dbReference type="OrthoDB" id="411871at2759"/>
<gene>
    <name evidence="1" type="ORF">RFI_00246</name>
</gene>
<comment type="caution">
    <text evidence="1">The sequence shown here is derived from an EMBL/GenBank/DDBJ whole genome shotgun (WGS) entry which is preliminary data.</text>
</comment>
<dbReference type="EMBL" id="ASPP01000259">
    <property type="protein sequence ID" value="ETO36816.1"/>
    <property type="molecule type" value="Genomic_DNA"/>
</dbReference>
<dbReference type="Proteomes" id="UP000023152">
    <property type="component" value="Unassembled WGS sequence"/>
</dbReference>
<sequence length="116" mass="13357">MGQFRLRLKRNIDNWMQSIDPIVLGSKETLDKAIGIRTYGKAISHGGVINTKEFDAYKNAAKQLRRISQLEKHRHMVNTKNLFTQFKALNTIPALVKEDIFINKDICRTTAASKRR</sequence>
<dbReference type="AlphaFoldDB" id="X6PF41"/>
<evidence type="ECO:0000313" key="1">
    <source>
        <dbReference type="EMBL" id="ETO36816.1"/>
    </source>
</evidence>